<name>A0A0L0VHF2_9BASI</name>
<dbReference type="AlphaFoldDB" id="A0A0L0VHF2"/>
<gene>
    <name evidence="1" type="ORF">PSTG_08078</name>
</gene>
<evidence type="ECO:0000313" key="2">
    <source>
        <dbReference type="Proteomes" id="UP000054564"/>
    </source>
</evidence>
<reference evidence="2" key="1">
    <citation type="submission" date="2014-03" db="EMBL/GenBank/DDBJ databases">
        <title>The Genome Sequence of Puccinia striiformis f. sp. tritici PST-78.</title>
        <authorList>
            <consortium name="The Broad Institute Genome Sequencing Platform"/>
            <person name="Cuomo C."/>
            <person name="Hulbert S."/>
            <person name="Chen X."/>
            <person name="Walker B."/>
            <person name="Young S.K."/>
            <person name="Zeng Q."/>
            <person name="Gargeya S."/>
            <person name="Fitzgerald M."/>
            <person name="Haas B."/>
            <person name="Abouelleil A."/>
            <person name="Alvarado L."/>
            <person name="Arachchi H.M."/>
            <person name="Berlin A.M."/>
            <person name="Chapman S.B."/>
            <person name="Goldberg J."/>
            <person name="Griggs A."/>
            <person name="Gujja S."/>
            <person name="Hansen M."/>
            <person name="Howarth C."/>
            <person name="Imamovic A."/>
            <person name="Larimer J."/>
            <person name="McCowan C."/>
            <person name="Montmayeur A."/>
            <person name="Murphy C."/>
            <person name="Neiman D."/>
            <person name="Pearson M."/>
            <person name="Priest M."/>
            <person name="Roberts A."/>
            <person name="Saif S."/>
            <person name="Shea T."/>
            <person name="Sisk P."/>
            <person name="Sykes S."/>
            <person name="Wortman J."/>
            <person name="Nusbaum C."/>
            <person name="Birren B."/>
        </authorList>
    </citation>
    <scope>NUCLEOTIDE SEQUENCE [LARGE SCALE GENOMIC DNA]</scope>
    <source>
        <strain evidence="2">race PST-78</strain>
    </source>
</reference>
<evidence type="ECO:0000313" key="1">
    <source>
        <dbReference type="EMBL" id="KNE98710.1"/>
    </source>
</evidence>
<proteinExistence type="predicted"/>
<comment type="caution">
    <text evidence="1">The sequence shown here is derived from an EMBL/GenBank/DDBJ whole genome shotgun (WGS) entry which is preliminary data.</text>
</comment>
<sequence>MFGMDESGKNFLMTTVEKEYLPGALPYKVENVYLFGIIPGPKELSLEQINHLLRPLVEELKMFW</sequence>
<protein>
    <submittedName>
        <fullName evidence="1">Uncharacterized protein</fullName>
    </submittedName>
</protein>
<keyword evidence="2" id="KW-1185">Reference proteome</keyword>
<accession>A0A0L0VHF2</accession>
<organism evidence="1 2">
    <name type="scientific">Puccinia striiformis f. sp. tritici PST-78</name>
    <dbReference type="NCBI Taxonomy" id="1165861"/>
    <lineage>
        <taxon>Eukaryota</taxon>
        <taxon>Fungi</taxon>
        <taxon>Dikarya</taxon>
        <taxon>Basidiomycota</taxon>
        <taxon>Pucciniomycotina</taxon>
        <taxon>Pucciniomycetes</taxon>
        <taxon>Pucciniales</taxon>
        <taxon>Pucciniaceae</taxon>
        <taxon>Puccinia</taxon>
    </lineage>
</organism>
<dbReference type="Proteomes" id="UP000054564">
    <property type="component" value="Unassembled WGS sequence"/>
</dbReference>
<dbReference type="EMBL" id="AJIL01000054">
    <property type="protein sequence ID" value="KNE98710.1"/>
    <property type="molecule type" value="Genomic_DNA"/>
</dbReference>